<dbReference type="EC" id="2.1.1.319" evidence="1"/>
<dbReference type="Gene3D" id="1.25.40.10">
    <property type="entry name" value="Tetratricopeptide repeat domain"/>
    <property type="match status" value="1"/>
</dbReference>
<gene>
    <name evidence="8" type="ORF">HYH03_014671</name>
</gene>
<dbReference type="PROSITE" id="PS50005">
    <property type="entry name" value="TPR"/>
    <property type="match status" value="1"/>
</dbReference>
<organism evidence="8 9">
    <name type="scientific">Edaphochlamys debaryana</name>
    <dbReference type="NCBI Taxonomy" id="47281"/>
    <lineage>
        <taxon>Eukaryota</taxon>
        <taxon>Viridiplantae</taxon>
        <taxon>Chlorophyta</taxon>
        <taxon>core chlorophytes</taxon>
        <taxon>Chlorophyceae</taxon>
        <taxon>CS clade</taxon>
        <taxon>Chlamydomonadales</taxon>
        <taxon>Chlamydomonadales incertae sedis</taxon>
        <taxon>Edaphochlamys</taxon>
    </lineage>
</organism>
<name>A0A836BRT1_9CHLO</name>
<dbReference type="InterPro" id="IPR029063">
    <property type="entry name" value="SAM-dependent_MTases_sf"/>
</dbReference>
<feature type="region of interest" description="Disordered" evidence="7">
    <location>
        <begin position="1026"/>
        <end position="1052"/>
    </location>
</feature>
<dbReference type="SUPFAM" id="SSF48452">
    <property type="entry name" value="TPR-like"/>
    <property type="match status" value="1"/>
</dbReference>
<feature type="compositionally biased region" description="Low complexity" evidence="7">
    <location>
        <begin position="566"/>
        <end position="576"/>
    </location>
</feature>
<dbReference type="InterPro" id="IPR011990">
    <property type="entry name" value="TPR-like_helical_dom_sf"/>
</dbReference>
<accession>A0A836BRT1</accession>
<evidence type="ECO:0000256" key="1">
    <source>
        <dbReference type="ARBA" id="ARBA00011925"/>
    </source>
</evidence>
<feature type="compositionally biased region" description="Acidic residues" evidence="7">
    <location>
        <begin position="1034"/>
        <end position="1045"/>
    </location>
</feature>
<dbReference type="AlphaFoldDB" id="A0A836BRT1"/>
<reference evidence="8" key="1">
    <citation type="journal article" date="2020" name="bioRxiv">
        <title>Comparative genomics of Chlamydomonas.</title>
        <authorList>
            <person name="Craig R.J."/>
            <person name="Hasan A.R."/>
            <person name="Ness R.W."/>
            <person name="Keightley P.D."/>
        </authorList>
    </citation>
    <scope>NUCLEOTIDE SEQUENCE</scope>
    <source>
        <strain evidence="8">CCAP 11/70</strain>
    </source>
</reference>
<sequence>MNNLTNADALDVMVQIGRQALERGKVDQARTILGGVLTKAPNHTLAWFSLGRAHLLKGSHDHAAMCYSRAASLASSQRGAPANLLPVAKDNMVLCAEKVLPRDWLPELQDPHLAQRWGEALGALAAQLAAPSEPAAAAAAASPAAGAAAATEGAGAGAAGRQLRVAVCGGIGLQALALHGLLKAHAAAAAAAAAAPAAADVAAAVPAPVSVTWVHGDELCRTLGAQMAAATGVPAAEMEVVNGWPAGAAAAAAAPATAAADGASGEGSQGSAGVGAAEAVAGAAAAAAGVPPLDMFVAAGVVGSRLALPEWAAALAQARPRLAPGALLCPSRARLVGALAASEDLRAMNEVQLDWMREDSRGLDYGPVNELLWRPARSMQVSAFRYALLSEPFPLLPDITARELLEAPHTVTGRVRRHDVIVTATRSGRADCVITWTEYELAPGVWVSYAPHELQGRCDPPVLCPHVWQRVQYLSARPALEPGARLALQVTLSGGGSEVRVEYDEDLSAVQGPPSAVATADVSSGLPPGEPLPEGELLPAGEPLGRDSSSSSDDDGGGNEEGGAAAGEAGKQEATGQATGSGSGLILPYHMSMLNDRIRTQSYRAGIEAAVAEAKARHPGAPMLVLDVGSGTGLLSMMAARAGADKAIGCERELALAVAAGAVTAANGLSDAVRSVQVHSKDLRVAPETPDQPPSNAAGQGAQPEAADPAPASSAPTSSTLTNPTPIASSSPSASSAVLLPRRAGLVVHEIFGTDPLSEHILPTMAQVQDSLAAPDALFLPSAFRIVAALARSDMLHARMRAVRPPPPLPALAPVPAAVAEAGGPSGGPAGPGAERVFRQALERLARLLPAAAAAALQPWVPWKAELDVLRVPDMVLLSEPAAVAALDLGSRPLPRAFRAAADAEPCAPTPPAVRFPRCGPTGDVLPDLPYGGPDQGAVGVAEGEAAGPGSANCVVYWFEADCGSGGWISTQPGSSSTYYGHWTSNVQFLDPVLPLVAPAVAAAGGLMVRLAAECVVDRVRMGAEWVQPGDDSSSSEDEAGEGDEGPGQAEP</sequence>
<evidence type="ECO:0000256" key="2">
    <source>
        <dbReference type="ARBA" id="ARBA00022691"/>
    </source>
</evidence>
<comment type="catalytic activity">
    <reaction evidence="5">
        <text>L-arginyl-[protein] + 2 S-adenosyl-L-methionine = N(omega),N(omega)-dimethyl-L-arginyl-[protein] + 2 S-adenosyl-L-homocysteine + 2 H(+)</text>
        <dbReference type="Rhea" id="RHEA:48096"/>
        <dbReference type="Rhea" id="RHEA-COMP:10532"/>
        <dbReference type="Rhea" id="RHEA-COMP:11991"/>
        <dbReference type="ChEBI" id="CHEBI:15378"/>
        <dbReference type="ChEBI" id="CHEBI:29965"/>
        <dbReference type="ChEBI" id="CHEBI:57856"/>
        <dbReference type="ChEBI" id="CHEBI:59789"/>
        <dbReference type="ChEBI" id="CHEBI:61897"/>
        <dbReference type="EC" id="2.1.1.319"/>
    </reaction>
</comment>
<evidence type="ECO:0000256" key="3">
    <source>
        <dbReference type="ARBA" id="ARBA00023015"/>
    </source>
</evidence>
<dbReference type="PANTHER" id="PTHR11006">
    <property type="entry name" value="PROTEIN ARGININE N-METHYLTRANSFERASE"/>
    <property type="match status" value="1"/>
</dbReference>
<feature type="region of interest" description="Disordered" evidence="7">
    <location>
        <begin position="684"/>
        <end position="734"/>
    </location>
</feature>
<evidence type="ECO:0000256" key="4">
    <source>
        <dbReference type="ARBA" id="ARBA00023163"/>
    </source>
</evidence>
<evidence type="ECO:0000256" key="7">
    <source>
        <dbReference type="SAM" id="MobiDB-lite"/>
    </source>
</evidence>
<dbReference type="GO" id="GO:0035242">
    <property type="term" value="F:protein-arginine omega-N asymmetric methyltransferase activity"/>
    <property type="evidence" value="ECO:0007669"/>
    <property type="project" value="UniProtKB-EC"/>
</dbReference>
<proteinExistence type="predicted"/>
<protein>
    <recommendedName>
        <fullName evidence="1">type I protein arginine methyltransferase</fullName>
        <ecNumber evidence="1">2.1.1.319</ecNumber>
    </recommendedName>
</protein>
<keyword evidence="6" id="KW-0802">TPR repeat</keyword>
<evidence type="ECO:0000256" key="6">
    <source>
        <dbReference type="PROSITE-ProRule" id="PRU00339"/>
    </source>
</evidence>
<keyword evidence="9" id="KW-1185">Reference proteome</keyword>
<evidence type="ECO:0000256" key="5">
    <source>
        <dbReference type="ARBA" id="ARBA00049086"/>
    </source>
</evidence>
<feature type="region of interest" description="Disordered" evidence="7">
    <location>
        <begin position="510"/>
        <end position="582"/>
    </location>
</feature>
<dbReference type="GO" id="GO:0070611">
    <property type="term" value="F:histone H3R2 methyltransferase activity"/>
    <property type="evidence" value="ECO:0007669"/>
    <property type="project" value="TreeGrafter"/>
</dbReference>
<dbReference type="EMBL" id="JAEHOE010000108">
    <property type="protein sequence ID" value="KAG2486746.1"/>
    <property type="molecule type" value="Genomic_DNA"/>
</dbReference>
<dbReference type="OrthoDB" id="412876at2759"/>
<feature type="compositionally biased region" description="Low complexity" evidence="7">
    <location>
        <begin position="532"/>
        <end position="551"/>
    </location>
</feature>
<dbReference type="InterPro" id="IPR019734">
    <property type="entry name" value="TPR_rpt"/>
</dbReference>
<dbReference type="Gene3D" id="2.70.160.11">
    <property type="entry name" value="Hnrnp arginine n-methyltransferase1"/>
    <property type="match status" value="1"/>
</dbReference>
<dbReference type="SUPFAM" id="SSF53335">
    <property type="entry name" value="S-adenosyl-L-methionine-dependent methyltransferases"/>
    <property type="match status" value="2"/>
</dbReference>
<feature type="compositionally biased region" description="Low complexity" evidence="7">
    <location>
        <begin position="702"/>
        <end position="734"/>
    </location>
</feature>
<evidence type="ECO:0000313" key="8">
    <source>
        <dbReference type="EMBL" id="KAG2486746.1"/>
    </source>
</evidence>
<dbReference type="Proteomes" id="UP000612055">
    <property type="component" value="Unassembled WGS sequence"/>
</dbReference>
<feature type="repeat" description="TPR" evidence="6">
    <location>
        <begin position="44"/>
        <end position="77"/>
    </location>
</feature>
<dbReference type="PANTHER" id="PTHR11006:SF10">
    <property type="entry name" value="HISTONE-ARGININE METHYLTRANSFERASE CARMER-RELATED"/>
    <property type="match status" value="1"/>
</dbReference>
<keyword evidence="2" id="KW-0949">S-adenosyl-L-methionine</keyword>
<keyword evidence="3" id="KW-0805">Transcription regulation</keyword>
<keyword evidence="4" id="KW-0804">Transcription</keyword>
<comment type="caution">
    <text evidence="8">The sequence shown here is derived from an EMBL/GenBank/DDBJ whole genome shotgun (WGS) entry which is preliminary data.</text>
</comment>
<dbReference type="InterPro" id="IPR025799">
    <property type="entry name" value="Arg_MeTrfase"/>
</dbReference>
<dbReference type="Gene3D" id="3.40.50.150">
    <property type="entry name" value="Vaccinia Virus protein VP39"/>
    <property type="match status" value="1"/>
</dbReference>
<evidence type="ECO:0000313" key="9">
    <source>
        <dbReference type="Proteomes" id="UP000612055"/>
    </source>
</evidence>